<sequence length="199" mass="22094">MIFFISKSSKSIIKVILLFVTCISLFACSRPAFQGADISNGPIGGSFTLTDHHGKLRHSDDFKGKVVVLFFGFTQCPDVCPTTMSELKSTMEQLGEQAKNVQVLFVSVDPERDTKEILSEYVPAFHPNFLGLNGNPEQLEQITKKFRIIYQKQAQGDSYTMDHSAASYLIDKTGKTRVMVNYGAGSSVFTHDIKLLLAE</sequence>
<accession>A0ABS2C9E2</accession>
<dbReference type="InterPro" id="IPR003782">
    <property type="entry name" value="SCO1/SenC"/>
</dbReference>
<organism evidence="4 5">
    <name type="scientific">Deefgea chitinilytica</name>
    <dbReference type="NCBI Taxonomy" id="570276"/>
    <lineage>
        <taxon>Bacteria</taxon>
        <taxon>Pseudomonadati</taxon>
        <taxon>Pseudomonadota</taxon>
        <taxon>Betaproteobacteria</taxon>
        <taxon>Neisseriales</taxon>
        <taxon>Chitinibacteraceae</taxon>
        <taxon>Deefgea</taxon>
    </lineage>
</organism>
<dbReference type="Gene3D" id="3.40.30.10">
    <property type="entry name" value="Glutaredoxin"/>
    <property type="match status" value="1"/>
</dbReference>
<comment type="similarity">
    <text evidence="1">Belongs to the SCO1/2 family.</text>
</comment>
<dbReference type="SUPFAM" id="SSF52833">
    <property type="entry name" value="Thioredoxin-like"/>
    <property type="match status" value="1"/>
</dbReference>
<dbReference type="EMBL" id="WOFE01000001">
    <property type="protein sequence ID" value="MBM5570769.1"/>
    <property type="molecule type" value="Genomic_DNA"/>
</dbReference>
<gene>
    <name evidence="4" type="ORF">GM173_04140</name>
</gene>
<dbReference type="CDD" id="cd02968">
    <property type="entry name" value="SCO"/>
    <property type="match status" value="1"/>
</dbReference>
<dbReference type="Pfam" id="PF02630">
    <property type="entry name" value="SCO1-SenC"/>
    <property type="match status" value="1"/>
</dbReference>
<dbReference type="PANTHER" id="PTHR12151:SF25">
    <property type="entry name" value="LINALOOL DEHYDRATASE_ISOMERASE DOMAIN-CONTAINING PROTEIN"/>
    <property type="match status" value="1"/>
</dbReference>
<dbReference type="InterPro" id="IPR013766">
    <property type="entry name" value="Thioredoxin_domain"/>
</dbReference>
<evidence type="ECO:0000256" key="1">
    <source>
        <dbReference type="ARBA" id="ARBA00010996"/>
    </source>
</evidence>
<dbReference type="PANTHER" id="PTHR12151">
    <property type="entry name" value="ELECTRON TRANSPORT PROTIN SCO1/SENC FAMILY MEMBER"/>
    <property type="match status" value="1"/>
</dbReference>
<keyword evidence="5" id="KW-1185">Reference proteome</keyword>
<reference evidence="4 5" key="1">
    <citation type="submission" date="2019-11" db="EMBL/GenBank/DDBJ databases">
        <title>Novel Deefgea species.</title>
        <authorList>
            <person name="Han J.-H."/>
        </authorList>
    </citation>
    <scope>NUCLEOTIDE SEQUENCE [LARGE SCALE GENOMIC DNA]</scope>
    <source>
        <strain evidence="4 5">LMG 24817</strain>
    </source>
</reference>
<protein>
    <submittedName>
        <fullName evidence="4">Redoxin domain-containing protein</fullName>
    </submittedName>
</protein>
<dbReference type="RefSeq" id="WP_203570046.1">
    <property type="nucleotide sequence ID" value="NZ_WOFE01000001.1"/>
</dbReference>
<dbReference type="InterPro" id="IPR036249">
    <property type="entry name" value="Thioredoxin-like_sf"/>
</dbReference>
<dbReference type="PROSITE" id="PS51352">
    <property type="entry name" value="THIOREDOXIN_2"/>
    <property type="match status" value="1"/>
</dbReference>
<dbReference type="PROSITE" id="PS51257">
    <property type="entry name" value="PROKAR_LIPOPROTEIN"/>
    <property type="match status" value="1"/>
</dbReference>
<evidence type="ECO:0000313" key="5">
    <source>
        <dbReference type="Proteomes" id="UP001195660"/>
    </source>
</evidence>
<feature type="domain" description="Thioredoxin" evidence="3">
    <location>
        <begin position="24"/>
        <end position="199"/>
    </location>
</feature>
<evidence type="ECO:0000259" key="3">
    <source>
        <dbReference type="PROSITE" id="PS51352"/>
    </source>
</evidence>
<dbReference type="Proteomes" id="UP001195660">
    <property type="component" value="Unassembled WGS sequence"/>
</dbReference>
<evidence type="ECO:0000313" key="4">
    <source>
        <dbReference type="EMBL" id="MBM5570769.1"/>
    </source>
</evidence>
<name>A0ABS2C9E2_9NEIS</name>
<proteinExistence type="inferred from homology"/>
<evidence type="ECO:0000256" key="2">
    <source>
        <dbReference type="ARBA" id="ARBA00023008"/>
    </source>
</evidence>
<comment type="caution">
    <text evidence="4">The sequence shown here is derived from an EMBL/GenBank/DDBJ whole genome shotgun (WGS) entry which is preliminary data.</text>
</comment>
<keyword evidence="2" id="KW-0186">Copper</keyword>